<gene>
    <name evidence="3" type="ORF">FPZ52_04105</name>
</gene>
<dbReference type="InterPro" id="IPR012938">
    <property type="entry name" value="Glc/Sorbosone_DH"/>
</dbReference>
<name>A0A5B8I657_9RHOB</name>
<dbReference type="RefSeq" id="WP_146363978.1">
    <property type="nucleotide sequence ID" value="NZ_CP042261.1"/>
</dbReference>
<keyword evidence="4" id="KW-1185">Reference proteome</keyword>
<dbReference type="SUPFAM" id="SSF50952">
    <property type="entry name" value="Soluble quinoprotein glucose dehydrogenase"/>
    <property type="match status" value="1"/>
</dbReference>
<feature type="chain" id="PRO_5022823088" evidence="1">
    <location>
        <begin position="23"/>
        <end position="402"/>
    </location>
</feature>
<sequence>MSRPLLALLGCIALTLGPSACAQSGDPVQQGRPNVPEFAPAFPEQTRAPAVRSSYTLQTTAFATGLEHPWGIATLPDGQGFLVTERPGRMRHVGMDGRVSDPVTGLPEVFARGQGGLLDVAVGPNFVSDRRVYWGYAKPMGNGTSATAAARGVLNEDLSSLSQVEDIFVQQPPSPTSKHYGSRLVFDGAGQLFITTGEHSSASERVFAQDLDKSYGKVIRITPDGNVPNGNPFASREGALPQIWSYGHRNIQGATWHDGQLWTIEHGPKGGDELNISEAGRNFGWPVVSYGENYSGTPIGNGEPRAEMFEEPLYYWDPVIAPAGMTFYQGDAFSDWNGDLLISALNPGSLVRLELTNGRVTGEERLLTDIGRVRDIELLADGRFLLAIDAGRGSLQLVSPTN</sequence>
<keyword evidence="1" id="KW-0732">Signal</keyword>
<reference evidence="3 4" key="1">
    <citation type="submission" date="2019-07" db="EMBL/GenBank/DDBJ databases">
        <title>Litoreibacter alkalisoli sp. nov., isolated from saline-alkaline soil.</title>
        <authorList>
            <person name="Wang S."/>
            <person name="Xu L."/>
            <person name="Xing Y.-T."/>
            <person name="Sun J.-Q."/>
        </authorList>
    </citation>
    <scope>NUCLEOTIDE SEQUENCE [LARGE SCALE GENOMIC DNA]</scope>
    <source>
        <strain evidence="3 4">LN3S51</strain>
    </source>
</reference>
<dbReference type="AlphaFoldDB" id="A0A5B8I657"/>
<dbReference type="PANTHER" id="PTHR19328">
    <property type="entry name" value="HEDGEHOG-INTERACTING PROTEIN"/>
    <property type="match status" value="1"/>
</dbReference>
<evidence type="ECO:0000259" key="2">
    <source>
        <dbReference type="Pfam" id="PF07995"/>
    </source>
</evidence>
<feature type="domain" description="Glucose/Sorbosone dehydrogenase" evidence="2">
    <location>
        <begin position="66"/>
        <end position="395"/>
    </location>
</feature>
<accession>A0A5B8I657</accession>
<evidence type="ECO:0000313" key="3">
    <source>
        <dbReference type="EMBL" id="QDY68895.1"/>
    </source>
</evidence>
<evidence type="ECO:0000313" key="4">
    <source>
        <dbReference type="Proteomes" id="UP000318483"/>
    </source>
</evidence>
<dbReference type="InterPro" id="IPR011042">
    <property type="entry name" value="6-blade_b-propeller_TolB-like"/>
</dbReference>
<proteinExistence type="predicted"/>
<feature type="signal peptide" evidence="1">
    <location>
        <begin position="1"/>
        <end position="22"/>
    </location>
</feature>
<dbReference type="Gene3D" id="2.120.10.30">
    <property type="entry name" value="TolB, C-terminal domain"/>
    <property type="match status" value="1"/>
</dbReference>
<organism evidence="3 4">
    <name type="scientific">Qingshengfaniella alkalisoli</name>
    <dbReference type="NCBI Taxonomy" id="2599296"/>
    <lineage>
        <taxon>Bacteria</taxon>
        <taxon>Pseudomonadati</taxon>
        <taxon>Pseudomonadota</taxon>
        <taxon>Alphaproteobacteria</taxon>
        <taxon>Rhodobacterales</taxon>
        <taxon>Paracoccaceae</taxon>
        <taxon>Qingshengfaniella</taxon>
    </lineage>
</organism>
<dbReference type="PANTHER" id="PTHR19328:SF75">
    <property type="entry name" value="ALDOSE SUGAR DEHYDROGENASE YLII"/>
    <property type="match status" value="1"/>
</dbReference>
<dbReference type="Pfam" id="PF07995">
    <property type="entry name" value="GSDH"/>
    <property type="match status" value="1"/>
</dbReference>
<evidence type="ECO:0000256" key="1">
    <source>
        <dbReference type="SAM" id="SignalP"/>
    </source>
</evidence>
<dbReference type="OrthoDB" id="9770043at2"/>
<dbReference type="EMBL" id="CP042261">
    <property type="protein sequence ID" value="QDY68895.1"/>
    <property type="molecule type" value="Genomic_DNA"/>
</dbReference>
<dbReference type="KEGG" id="lit:FPZ52_04105"/>
<dbReference type="Proteomes" id="UP000318483">
    <property type="component" value="Chromosome"/>
</dbReference>
<dbReference type="InterPro" id="IPR011041">
    <property type="entry name" value="Quinoprot_gluc/sorb_DH_b-prop"/>
</dbReference>
<protein>
    <submittedName>
        <fullName evidence="3">PQQ-dependent sugar dehydrogenase</fullName>
    </submittedName>
</protein>